<dbReference type="AlphaFoldDB" id="A0AAD1VMJ2"/>
<dbReference type="EMBL" id="OW240912">
    <property type="protein sequence ID" value="CAH2221993.1"/>
    <property type="molecule type" value="Genomic_DNA"/>
</dbReference>
<evidence type="ECO:0000313" key="1">
    <source>
        <dbReference type="EMBL" id="CAH2221993.1"/>
    </source>
</evidence>
<organism evidence="1 2">
    <name type="scientific">Pelobates cultripes</name>
    <name type="common">Western spadefoot toad</name>
    <dbReference type="NCBI Taxonomy" id="61616"/>
    <lineage>
        <taxon>Eukaryota</taxon>
        <taxon>Metazoa</taxon>
        <taxon>Chordata</taxon>
        <taxon>Craniata</taxon>
        <taxon>Vertebrata</taxon>
        <taxon>Euteleostomi</taxon>
        <taxon>Amphibia</taxon>
        <taxon>Batrachia</taxon>
        <taxon>Anura</taxon>
        <taxon>Pelobatoidea</taxon>
        <taxon>Pelobatidae</taxon>
        <taxon>Pelobates</taxon>
    </lineage>
</organism>
<evidence type="ECO:0000313" key="2">
    <source>
        <dbReference type="Proteomes" id="UP001295444"/>
    </source>
</evidence>
<accession>A0AAD1VMJ2</accession>
<keyword evidence="2" id="KW-1185">Reference proteome</keyword>
<name>A0AAD1VMJ2_PELCU</name>
<sequence>MAVARDNPPHFQEHSLAFFQDLAPFTLQKCRTLKGLTMALTTKGLRYMWGYSLKL</sequence>
<dbReference type="InterPro" id="IPR042566">
    <property type="entry name" value="L1_C"/>
</dbReference>
<dbReference type="Proteomes" id="UP001295444">
    <property type="component" value="Chromosome 01"/>
</dbReference>
<proteinExistence type="predicted"/>
<protein>
    <submittedName>
        <fullName evidence="1">Uncharacterized protein</fullName>
    </submittedName>
</protein>
<reference evidence="1" key="1">
    <citation type="submission" date="2022-03" db="EMBL/GenBank/DDBJ databases">
        <authorList>
            <person name="Alioto T."/>
            <person name="Alioto T."/>
            <person name="Gomez Garrido J."/>
        </authorList>
    </citation>
    <scope>NUCLEOTIDE SEQUENCE</scope>
</reference>
<feature type="non-terminal residue" evidence="1">
    <location>
        <position position="55"/>
    </location>
</feature>
<gene>
    <name evidence="1" type="ORF">PECUL_23A060781</name>
</gene>
<dbReference type="Gene3D" id="3.30.250.20">
    <property type="entry name" value="L1 transposable element, C-terminal domain"/>
    <property type="match status" value="1"/>
</dbReference>